<dbReference type="PROSITE" id="PS50206">
    <property type="entry name" value="RHODANESE_3"/>
    <property type="match status" value="1"/>
</dbReference>
<protein>
    <submittedName>
        <fullName evidence="2">Rhodanese-like domain-containing protein</fullName>
    </submittedName>
</protein>
<dbReference type="PANTHER" id="PTHR43031">
    <property type="entry name" value="FAD-DEPENDENT OXIDOREDUCTASE"/>
    <property type="match status" value="1"/>
</dbReference>
<feature type="domain" description="Rhodanese" evidence="1">
    <location>
        <begin position="39"/>
        <end position="116"/>
    </location>
</feature>
<dbReference type="SUPFAM" id="SSF52821">
    <property type="entry name" value="Rhodanese/Cell cycle control phosphatase"/>
    <property type="match status" value="1"/>
</dbReference>
<proteinExistence type="predicted"/>
<gene>
    <name evidence="2" type="ORF">ACFSJH_12370</name>
</gene>
<dbReference type="InterPro" id="IPR036873">
    <property type="entry name" value="Rhodanese-like_dom_sf"/>
</dbReference>
<dbReference type="EMBL" id="JBHUHO010000030">
    <property type="protein sequence ID" value="MFD2116518.1"/>
    <property type="molecule type" value="Genomic_DNA"/>
</dbReference>
<dbReference type="RefSeq" id="WP_377772757.1">
    <property type="nucleotide sequence ID" value="NZ_JBHUHO010000030.1"/>
</dbReference>
<evidence type="ECO:0000259" key="1">
    <source>
        <dbReference type="PROSITE" id="PS50206"/>
    </source>
</evidence>
<evidence type="ECO:0000313" key="2">
    <source>
        <dbReference type="EMBL" id="MFD2116518.1"/>
    </source>
</evidence>
<evidence type="ECO:0000313" key="3">
    <source>
        <dbReference type="Proteomes" id="UP001597362"/>
    </source>
</evidence>
<dbReference type="Pfam" id="PF00581">
    <property type="entry name" value="Rhodanese"/>
    <property type="match status" value="1"/>
</dbReference>
<dbReference type="InterPro" id="IPR050229">
    <property type="entry name" value="GlpE_sulfurtransferase"/>
</dbReference>
<dbReference type="PANTHER" id="PTHR43031:SF17">
    <property type="entry name" value="SULFURTRANSFERASE YTWF-RELATED"/>
    <property type="match status" value="1"/>
</dbReference>
<keyword evidence="3" id="KW-1185">Reference proteome</keyword>
<comment type="caution">
    <text evidence="2">The sequence shown here is derived from an EMBL/GenBank/DDBJ whole genome shotgun (WGS) entry which is preliminary data.</text>
</comment>
<dbReference type="Proteomes" id="UP001597362">
    <property type="component" value="Unassembled WGS sequence"/>
</dbReference>
<dbReference type="SMART" id="SM00450">
    <property type="entry name" value="RHOD"/>
    <property type="match status" value="1"/>
</dbReference>
<dbReference type="Gene3D" id="3.40.250.10">
    <property type="entry name" value="Rhodanese-like domain"/>
    <property type="match status" value="1"/>
</dbReference>
<accession>A0ABW4YM12</accession>
<sequence>MMEWLIIALLAVFLFYSMRKGPTKGVKSITTSELASMLNDPNKVFIDVRTPGEFAGKRIQQFKNIPLGGDLSQLPHDKEIVVICQSGMRSVQACKQLKQLGYKKIVNVKGGMSAWS</sequence>
<reference evidence="3" key="1">
    <citation type="journal article" date="2019" name="Int. J. Syst. Evol. Microbiol.">
        <title>The Global Catalogue of Microorganisms (GCM) 10K type strain sequencing project: providing services to taxonomists for standard genome sequencing and annotation.</title>
        <authorList>
            <consortium name="The Broad Institute Genomics Platform"/>
            <consortium name="The Broad Institute Genome Sequencing Center for Infectious Disease"/>
            <person name="Wu L."/>
            <person name="Ma J."/>
        </authorList>
    </citation>
    <scope>NUCLEOTIDE SEQUENCE [LARGE SCALE GENOMIC DNA]</scope>
    <source>
        <strain evidence="3">GH52</strain>
    </source>
</reference>
<dbReference type="CDD" id="cd00158">
    <property type="entry name" value="RHOD"/>
    <property type="match status" value="1"/>
</dbReference>
<organism evidence="2 3">
    <name type="scientific">Paenibacillus yanchengensis</name>
    <dbReference type="NCBI Taxonomy" id="2035833"/>
    <lineage>
        <taxon>Bacteria</taxon>
        <taxon>Bacillati</taxon>
        <taxon>Bacillota</taxon>
        <taxon>Bacilli</taxon>
        <taxon>Bacillales</taxon>
        <taxon>Paenibacillaceae</taxon>
        <taxon>Paenibacillus</taxon>
    </lineage>
</organism>
<dbReference type="InterPro" id="IPR001763">
    <property type="entry name" value="Rhodanese-like_dom"/>
</dbReference>
<name>A0ABW4YM12_9BACL</name>